<keyword evidence="3" id="KW-0732">Signal</keyword>
<feature type="domain" description="Fibronectin type-III" evidence="5">
    <location>
        <begin position="225"/>
        <end position="311"/>
    </location>
</feature>
<dbReference type="SUPFAM" id="SSF49785">
    <property type="entry name" value="Galactose-binding domain-like"/>
    <property type="match status" value="1"/>
</dbReference>
<evidence type="ECO:0000259" key="5">
    <source>
        <dbReference type="PROSITE" id="PS50853"/>
    </source>
</evidence>
<dbReference type="EMBL" id="JBHSMJ010000004">
    <property type="protein sequence ID" value="MFC5446985.1"/>
    <property type="molecule type" value="Genomic_DNA"/>
</dbReference>
<evidence type="ECO:0000256" key="2">
    <source>
        <dbReference type="ARBA" id="ARBA00022525"/>
    </source>
</evidence>
<dbReference type="SUPFAM" id="SSF51126">
    <property type="entry name" value="Pectin lyase-like"/>
    <property type="match status" value="1"/>
</dbReference>
<protein>
    <submittedName>
        <fullName evidence="6">DNRLRE domain-containing protein</fullName>
    </submittedName>
</protein>
<name>A0ABW0K0T2_9BACL</name>
<dbReference type="Pfam" id="PF00041">
    <property type="entry name" value="fn3"/>
    <property type="match status" value="1"/>
</dbReference>
<organism evidence="6 7">
    <name type="scientific">Paenibacillus aestuarii</name>
    <dbReference type="NCBI Taxonomy" id="516965"/>
    <lineage>
        <taxon>Bacteria</taxon>
        <taxon>Bacillati</taxon>
        <taxon>Bacillota</taxon>
        <taxon>Bacilli</taxon>
        <taxon>Bacillales</taxon>
        <taxon>Paenibacillaceae</taxon>
        <taxon>Paenibacillus</taxon>
    </lineage>
</organism>
<dbReference type="InterPro" id="IPR011050">
    <property type="entry name" value="Pectin_lyase_fold/virulence"/>
</dbReference>
<dbReference type="InterPro" id="IPR000421">
    <property type="entry name" value="FA58C"/>
</dbReference>
<dbReference type="PROSITE" id="PS50853">
    <property type="entry name" value="FN3"/>
    <property type="match status" value="1"/>
</dbReference>
<dbReference type="Proteomes" id="UP001596044">
    <property type="component" value="Unassembled WGS sequence"/>
</dbReference>
<evidence type="ECO:0000256" key="3">
    <source>
        <dbReference type="ARBA" id="ARBA00022729"/>
    </source>
</evidence>
<dbReference type="InterPro" id="IPR055372">
    <property type="entry name" value="CBM96"/>
</dbReference>
<dbReference type="InterPro" id="IPR008979">
    <property type="entry name" value="Galactose-bd-like_sf"/>
</dbReference>
<comment type="subcellular location">
    <subcellularLocation>
        <location evidence="1">Secreted</location>
    </subcellularLocation>
</comment>
<keyword evidence="2" id="KW-0964">Secreted</keyword>
<dbReference type="InterPro" id="IPR006626">
    <property type="entry name" value="PbH1"/>
</dbReference>
<evidence type="ECO:0000313" key="7">
    <source>
        <dbReference type="Proteomes" id="UP001596044"/>
    </source>
</evidence>
<dbReference type="Pfam" id="PF00754">
    <property type="entry name" value="F5_F8_type_C"/>
    <property type="match status" value="1"/>
</dbReference>
<proteinExistence type="predicted"/>
<dbReference type="Pfam" id="PF24517">
    <property type="entry name" value="CBM96"/>
    <property type="match status" value="1"/>
</dbReference>
<sequence length="1087" mass="116215">MLFKSNRKRISALLIFSLLLQLVLFPALGHALELDAGNALQTDDALIDSSKPATNINSKTGTSEGLFSMSSTATTKRYAYYKFDLTGFNDVTNKFYFQVSAKKGSSNTNVELSVLGLEDTSWSETTLTWDNAPGKDLVTAVSLGKFTVTTPNNVTPVLHTVDVSDYVRSHLNSGAVTFIVADPAGTGVSLNIYTKEATGSNPKPRLAVKQVIDETSDTTPPAWPGGSSLKAGNLGTNFISLAWPAAADNTAVTNYRISNNNTVLATVYGATYYDVNGLTPNTDYTFTVEAGDAAGNYSTSGLSLNRKTLAEPIQPIPVVGVTASSNDGNIEINTIDNNLFTRWSASGDGQWIMYDLDDIVQVGYVGIAFYKGDMRSTTFDIETSTDAEHWSPAFSGQSSGRTTAMQPFDIPGTAARYIRITGHGNSDASLFTSLTDVHMYAPFANGDTPVAIIPYYVPGPPPGTLPFTQPGMTNPDGSEHVLHTPNPVTGRTLNVLDYGADPADNSNDDRPALQAAINAAVSGDEVYLPSGVYNLNSAPDGTMNIALKSGVNLRGENQAGAIIKTALNKVKNSTALKSVRQHDFVISNLTVTSSWTGAYSTDHTVNNPDGGGPDSAIIVANYGEEPSYNVTIDHVTVEKFSRMGIRVESSHDVVIRNGTFRNATDVGPGGAGYGVSFQGIPKVDRLGFDNDTRWNLVEDSSFEGPYMRHGALIQNVAHNNVIRNSTFNRTKLDAIDMHGELEYFNEIYGNQVTDIFTGGAVGLGNTGGTAPTNHSKSGPRNYIHDNLIRNTREGVNVSMGTPDTIIEHNILENTTTIDNAVGIRILNGPGTVIRDNIIRNNTAVNYWGILLAYDNGDQNANNIGKGEPQNVQIYNNSLAGNTNGIKLEAGTGIELKGNQVASLGTNYEKDPGVEATEEWPPADTTGPEIRIQASPLVYLTDTVQLQVAVSDTLSGVNQFAVKLDGAPISVPAALEPLSLQLGSHLIEVSATDNAGNTSVSSMSFQVVMDINHLDELLLIAKNNGWIKHPQAYTALKALTSLLQKLDGSKLNAVLDQLSSEVQTQSSQGKLDGKLAAWLQQVLIALHK</sequence>
<dbReference type="Gene3D" id="2.160.20.10">
    <property type="entry name" value="Single-stranded right-handed beta-helix, Pectin lyase-like"/>
    <property type="match status" value="2"/>
</dbReference>
<dbReference type="InterPro" id="IPR003961">
    <property type="entry name" value="FN3_dom"/>
</dbReference>
<dbReference type="RefSeq" id="WP_270880334.1">
    <property type="nucleotide sequence ID" value="NZ_JAQFVF010000033.1"/>
</dbReference>
<dbReference type="SUPFAM" id="SSF49265">
    <property type="entry name" value="Fibronectin type III"/>
    <property type="match status" value="1"/>
</dbReference>
<gene>
    <name evidence="6" type="ORF">ACFPOG_01805</name>
</gene>
<comment type="caution">
    <text evidence="6">The sequence shown here is derived from an EMBL/GenBank/DDBJ whole genome shotgun (WGS) entry which is preliminary data.</text>
</comment>
<dbReference type="NCBIfam" id="NF033679">
    <property type="entry name" value="DNRLRE_dom"/>
    <property type="match status" value="1"/>
</dbReference>
<feature type="domain" description="F5/8 type C" evidence="4">
    <location>
        <begin position="297"/>
        <end position="442"/>
    </location>
</feature>
<dbReference type="CDD" id="cd00063">
    <property type="entry name" value="FN3"/>
    <property type="match status" value="1"/>
</dbReference>
<reference evidence="7" key="1">
    <citation type="journal article" date="2019" name="Int. J. Syst. Evol. Microbiol.">
        <title>The Global Catalogue of Microorganisms (GCM) 10K type strain sequencing project: providing services to taxonomists for standard genome sequencing and annotation.</title>
        <authorList>
            <consortium name="The Broad Institute Genomics Platform"/>
            <consortium name="The Broad Institute Genome Sequencing Center for Infectious Disease"/>
            <person name="Wu L."/>
            <person name="Ma J."/>
        </authorList>
    </citation>
    <scope>NUCLEOTIDE SEQUENCE [LARGE SCALE GENOMIC DNA]</scope>
    <source>
        <strain evidence="7">KACC 11904</strain>
    </source>
</reference>
<dbReference type="InterPro" id="IPR013783">
    <property type="entry name" value="Ig-like_fold"/>
</dbReference>
<dbReference type="InterPro" id="IPR012334">
    <property type="entry name" value="Pectin_lyas_fold"/>
</dbReference>
<evidence type="ECO:0000313" key="6">
    <source>
        <dbReference type="EMBL" id="MFC5446985.1"/>
    </source>
</evidence>
<dbReference type="SMART" id="SM00710">
    <property type="entry name" value="PbH1"/>
    <property type="match status" value="8"/>
</dbReference>
<dbReference type="InterPro" id="IPR036116">
    <property type="entry name" value="FN3_sf"/>
</dbReference>
<dbReference type="Gene3D" id="2.60.40.10">
    <property type="entry name" value="Immunoglobulins"/>
    <property type="match status" value="1"/>
</dbReference>
<dbReference type="PROSITE" id="PS50022">
    <property type="entry name" value="FA58C_3"/>
    <property type="match status" value="1"/>
</dbReference>
<keyword evidence="7" id="KW-1185">Reference proteome</keyword>
<dbReference type="SMART" id="SM00060">
    <property type="entry name" value="FN3"/>
    <property type="match status" value="1"/>
</dbReference>
<evidence type="ECO:0000256" key="1">
    <source>
        <dbReference type="ARBA" id="ARBA00004613"/>
    </source>
</evidence>
<dbReference type="Gene3D" id="2.60.120.260">
    <property type="entry name" value="Galactose-binding domain-like"/>
    <property type="match status" value="1"/>
</dbReference>
<accession>A0ABW0K0T2</accession>
<evidence type="ECO:0000259" key="4">
    <source>
        <dbReference type="PROSITE" id="PS50022"/>
    </source>
</evidence>